<dbReference type="EMBL" id="ANHY01000006">
    <property type="protein sequence ID" value="EKV31576.1"/>
    <property type="molecule type" value="Genomic_DNA"/>
</dbReference>
<evidence type="ECO:0000313" key="2">
    <source>
        <dbReference type="Proteomes" id="UP000009881"/>
    </source>
</evidence>
<dbReference type="OrthoDB" id="9814909at2"/>
<dbReference type="InterPro" id="IPR002060">
    <property type="entry name" value="Squ/phyt_synthse"/>
</dbReference>
<comment type="caution">
    <text evidence="1">The sequence shown here is derived from an EMBL/GenBank/DDBJ whole genome shotgun (WGS) entry which is preliminary data.</text>
</comment>
<proteinExistence type="predicted"/>
<keyword evidence="2" id="KW-1185">Reference proteome</keyword>
<dbReference type="PANTHER" id="PTHR31480">
    <property type="entry name" value="BIFUNCTIONAL LYCOPENE CYCLASE/PHYTOENE SYNTHASE"/>
    <property type="match status" value="1"/>
</dbReference>
<dbReference type="AlphaFoldDB" id="K9HTH5"/>
<evidence type="ECO:0000313" key="1">
    <source>
        <dbReference type="EMBL" id="EKV31576.1"/>
    </source>
</evidence>
<dbReference type="RefSeq" id="WP_009540057.1">
    <property type="nucleotide sequence ID" value="NZ_ANHY01000006.1"/>
</dbReference>
<protein>
    <submittedName>
        <fullName evidence="1">Phytoene synthase</fullName>
    </submittedName>
</protein>
<gene>
    <name evidence="1" type="ORF">C882_3949</name>
</gene>
<dbReference type="eggNOG" id="COG1562">
    <property type="taxonomic scope" value="Bacteria"/>
</dbReference>
<dbReference type="Gene3D" id="1.10.600.10">
    <property type="entry name" value="Farnesyl Diphosphate Synthase"/>
    <property type="match status" value="1"/>
</dbReference>
<dbReference type="Pfam" id="PF00494">
    <property type="entry name" value="SQS_PSY"/>
    <property type="match status" value="1"/>
</dbReference>
<name>K9HTH5_9PROT</name>
<dbReference type="STRING" id="1238182.C882_3949"/>
<accession>K9HTH5</accession>
<dbReference type="InterPro" id="IPR008949">
    <property type="entry name" value="Isoprenoid_synthase_dom_sf"/>
</dbReference>
<organism evidence="1 2">
    <name type="scientific">Caenispirillum salinarum AK4</name>
    <dbReference type="NCBI Taxonomy" id="1238182"/>
    <lineage>
        <taxon>Bacteria</taxon>
        <taxon>Pseudomonadati</taxon>
        <taxon>Pseudomonadota</taxon>
        <taxon>Alphaproteobacteria</taxon>
        <taxon>Rhodospirillales</taxon>
        <taxon>Novispirillaceae</taxon>
        <taxon>Caenispirillum</taxon>
    </lineage>
</organism>
<reference evidence="1 2" key="1">
    <citation type="journal article" date="2013" name="Genome Announc.">
        <title>Draft Genome Sequence of an Alphaproteobacterium, Caenispirillum salinarum AK4(T), Isolated from a Solar Saltern.</title>
        <authorList>
            <person name="Khatri I."/>
            <person name="Singh A."/>
            <person name="Korpole S."/>
            <person name="Pinnaka A.K."/>
            <person name="Subramanian S."/>
        </authorList>
    </citation>
    <scope>NUCLEOTIDE SEQUENCE [LARGE SCALE GENOMIC DNA]</scope>
    <source>
        <strain evidence="1 2">AK4</strain>
    </source>
</reference>
<sequence>MPDSARQPRTPDLSMMGEEVRRQDRDRFMTALFAPEDRREDLFALYAFNADVAGIREKVSEPMMGLMRLQFWRDLLEGVFEKGTPPPTHPTAEALIGAIRRRNLPREPFDTLLEARERDMDDQPPDDREAFLAYARGTGGSVQRLAACILGAGDEETLAAADAVGTAWAITGLLRAVPFHAAQNRVYLPAAELTGRGIDGYVVAAGKPHDAVAAVAADLAGAARARLAEARGLRGRVSRAALPALLPAVLADGYLKRLQRLGWNVYHPDLGRVDVRPLRLTAAAFLSRY</sequence>
<dbReference type="SUPFAM" id="SSF48576">
    <property type="entry name" value="Terpenoid synthases"/>
    <property type="match status" value="1"/>
</dbReference>
<dbReference type="Proteomes" id="UP000009881">
    <property type="component" value="Unassembled WGS sequence"/>
</dbReference>
<dbReference type="GO" id="GO:0016765">
    <property type="term" value="F:transferase activity, transferring alkyl or aryl (other than methyl) groups"/>
    <property type="evidence" value="ECO:0007669"/>
    <property type="project" value="UniProtKB-ARBA"/>
</dbReference>